<organism evidence="2 3">
    <name type="scientific">Dipteronia sinensis</name>
    <dbReference type="NCBI Taxonomy" id="43782"/>
    <lineage>
        <taxon>Eukaryota</taxon>
        <taxon>Viridiplantae</taxon>
        <taxon>Streptophyta</taxon>
        <taxon>Embryophyta</taxon>
        <taxon>Tracheophyta</taxon>
        <taxon>Spermatophyta</taxon>
        <taxon>Magnoliopsida</taxon>
        <taxon>eudicotyledons</taxon>
        <taxon>Gunneridae</taxon>
        <taxon>Pentapetalae</taxon>
        <taxon>rosids</taxon>
        <taxon>malvids</taxon>
        <taxon>Sapindales</taxon>
        <taxon>Sapindaceae</taxon>
        <taxon>Hippocastanoideae</taxon>
        <taxon>Acereae</taxon>
        <taxon>Dipteronia</taxon>
    </lineage>
</organism>
<dbReference type="Proteomes" id="UP001281410">
    <property type="component" value="Unassembled WGS sequence"/>
</dbReference>
<keyword evidence="1" id="KW-0472">Membrane</keyword>
<name>A0AAE0A0Z9_9ROSI</name>
<proteinExistence type="predicted"/>
<dbReference type="AlphaFoldDB" id="A0AAE0A0Z9"/>
<sequence>MLAWVHLQTQKVFSVLSLFEQIIKEDSFFFINLLMALALVGSSFMPRNKLLVSIPISKPNYQTTVIIRCAKPSRPPGSKGKPPKTNSVLRVAERSVTLESNGRVIRRLSDDVAEDNNINNTSTTATQVDFSVNTIVQAEVSN</sequence>
<reference evidence="2" key="1">
    <citation type="journal article" date="2023" name="Plant J.">
        <title>Genome sequences and population genomics provide insights into the demographic history, inbreeding, and mutation load of two 'living fossil' tree species of Dipteronia.</title>
        <authorList>
            <person name="Feng Y."/>
            <person name="Comes H.P."/>
            <person name="Chen J."/>
            <person name="Zhu S."/>
            <person name="Lu R."/>
            <person name="Zhang X."/>
            <person name="Li P."/>
            <person name="Qiu J."/>
            <person name="Olsen K.M."/>
            <person name="Qiu Y."/>
        </authorList>
    </citation>
    <scope>NUCLEOTIDE SEQUENCE</scope>
    <source>
        <strain evidence="2">NBL</strain>
    </source>
</reference>
<keyword evidence="3" id="KW-1185">Reference proteome</keyword>
<evidence type="ECO:0000313" key="2">
    <source>
        <dbReference type="EMBL" id="KAK3198603.1"/>
    </source>
</evidence>
<feature type="transmembrane region" description="Helical" evidence="1">
    <location>
        <begin position="27"/>
        <end position="45"/>
    </location>
</feature>
<accession>A0AAE0A0Z9</accession>
<dbReference type="EMBL" id="JANJYJ010000007">
    <property type="protein sequence ID" value="KAK3198603.1"/>
    <property type="molecule type" value="Genomic_DNA"/>
</dbReference>
<evidence type="ECO:0000313" key="3">
    <source>
        <dbReference type="Proteomes" id="UP001281410"/>
    </source>
</evidence>
<keyword evidence="1" id="KW-0812">Transmembrane</keyword>
<protein>
    <submittedName>
        <fullName evidence="2">Uncharacterized protein</fullName>
    </submittedName>
</protein>
<gene>
    <name evidence="2" type="ORF">Dsin_022018</name>
</gene>
<comment type="caution">
    <text evidence="2">The sequence shown here is derived from an EMBL/GenBank/DDBJ whole genome shotgun (WGS) entry which is preliminary data.</text>
</comment>
<evidence type="ECO:0000256" key="1">
    <source>
        <dbReference type="SAM" id="Phobius"/>
    </source>
</evidence>
<keyword evidence="1" id="KW-1133">Transmembrane helix</keyword>